<dbReference type="PANTHER" id="PTHR24229:SF40">
    <property type="entry name" value="ALLATOSTATIN C RECEPTOR 1-RELATED"/>
    <property type="match status" value="1"/>
</dbReference>
<keyword evidence="13" id="KW-1185">Reference proteome</keyword>
<keyword evidence="5" id="KW-0297">G-protein coupled receptor</keyword>
<dbReference type="Gene3D" id="1.20.1070.10">
    <property type="entry name" value="Rhodopsin 7-helix transmembrane proteins"/>
    <property type="match status" value="1"/>
</dbReference>
<evidence type="ECO:0000256" key="2">
    <source>
        <dbReference type="ARBA" id="ARBA00022475"/>
    </source>
</evidence>
<keyword evidence="6 9" id="KW-0472">Membrane</keyword>
<evidence type="ECO:0000256" key="4">
    <source>
        <dbReference type="ARBA" id="ARBA00022989"/>
    </source>
</evidence>
<evidence type="ECO:0000256" key="1">
    <source>
        <dbReference type="ARBA" id="ARBA00004651"/>
    </source>
</evidence>
<reference evidence="12" key="3">
    <citation type="submission" date="2015-06" db="UniProtKB">
        <authorList>
            <consortium name="EnsemblMetazoa"/>
        </authorList>
    </citation>
    <scope>IDENTIFICATION</scope>
</reference>
<evidence type="ECO:0000256" key="5">
    <source>
        <dbReference type="ARBA" id="ARBA00023040"/>
    </source>
</evidence>
<protein>
    <recommendedName>
        <fullName evidence="10">G-protein coupled receptors family 1 profile domain-containing protein</fullName>
    </recommendedName>
</protein>
<feature type="transmembrane region" description="Helical" evidence="9">
    <location>
        <begin position="28"/>
        <end position="51"/>
    </location>
</feature>
<sequence length="314" mass="36206">FGVLGNSLVVYIIGYCHDVRRKSVANYYIWNLSFADLFFVMTLPFFCYTTLTGDWPFSGVVCKLATAIRETNKFTSVFTLMALAADRYLASFYNMGHFRTVRVGKSICAMVWFSAMLLSTPYWMFSNTRTTELSRKTSCRFEPTAEFSEFWIYFQFTIGLIIPFGVITSCYCGLIVRMRYILKSGTQGRRNKFQKPSRRMTKTVLVVVVTFLVCQAPYYIMQILNLRQTKRLAHLRTSDWSRNSTMTPEPQRSASPSLDEIRVHLILNAISQMLVFVTSCCNPIIYGVLNENYSKCIIIQNVQLKQLKKIAPIK</sequence>
<reference evidence="13" key="1">
    <citation type="submission" date="2012-12" db="EMBL/GenBank/DDBJ databases">
        <authorList>
            <person name="Hellsten U."/>
            <person name="Grimwood J."/>
            <person name="Chapman J.A."/>
            <person name="Shapiro H."/>
            <person name="Aerts A."/>
            <person name="Otillar R.P."/>
            <person name="Terry A.Y."/>
            <person name="Boore J.L."/>
            <person name="Simakov O."/>
            <person name="Marletaz F."/>
            <person name="Cho S.-J."/>
            <person name="Edsinger-Gonzales E."/>
            <person name="Havlak P."/>
            <person name="Kuo D.-H."/>
            <person name="Larsson T."/>
            <person name="Lv J."/>
            <person name="Arendt D."/>
            <person name="Savage R."/>
            <person name="Osoegawa K."/>
            <person name="de Jong P."/>
            <person name="Lindberg D.R."/>
            <person name="Seaver E.C."/>
            <person name="Weisblat D.A."/>
            <person name="Putnam N.H."/>
            <person name="Grigoriev I.V."/>
            <person name="Rokhsar D.S."/>
        </authorList>
    </citation>
    <scope>NUCLEOTIDE SEQUENCE</scope>
    <source>
        <strain evidence="13">I ESC-2004</strain>
    </source>
</reference>
<dbReference type="PROSITE" id="PS50262">
    <property type="entry name" value="G_PROTEIN_RECEP_F1_2"/>
    <property type="match status" value="1"/>
</dbReference>
<feature type="transmembrane region" description="Helical" evidence="9">
    <location>
        <begin position="107"/>
        <end position="125"/>
    </location>
</feature>
<dbReference type="GO" id="GO:0042923">
    <property type="term" value="F:neuropeptide binding"/>
    <property type="evidence" value="ECO:0007669"/>
    <property type="project" value="TreeGrafter"/>
</dbReference>
<feature type="non-terminal residue" evidence="11">
    <location>
        <position position="1"/>
    </location>
</feature>
<keyword evidence="7" id="KW-0675">Receptor</keyword>
<evidence type="ECO:0000313" key="13">
    <source>
        <dbReference type="Proteomes" id="UP000014760"/>
    </source>
</evidence>
<dbReference type="InterPro" id="IPR017452">
    <property type="entry name" value="GPCR_Rhodpsn_7TM"/>
</dbReference>
<keyword evidence="2" id="KW-1003">Cell membrane</keyword>
<comment type="subcellular location">
    <subcellularLocation>
        <location evidence="1">Cell membrane</location>
        <topology evidence="1">Multi-pass membrane protein</topology>
    </subcellularLocation>
</comment>
<dbReference type="STRING" id="283909.R7UKB8"/>
<dbReference type="AlphaFoldDB" id="R7UKB8"/>
<accession>R7UKB8</accession>
<dbReference type="Proteomes" id="UP000014760">
    <property type="component" value="Unassembled WGS sequence"/>
</dbReference>
<dbReference type="Pfam" id="PF00001">
    <property type="entry name" value="7tm_1"/>
    <property type="match status" value="1"/>
</dbReference>
<keyword evidence="8" id="KW-0807">Transducer</keyword>
<dbReference type="EMBL" id="KB300259">
    <property type="protein sequence ID" value="ELU06984.1"/>
    <property type="molecule type" value="Genomic_DNA"/>
</dbReference>
<dbReference type="HOGENOM" id="CLU_009579_6_1_1"/>
<dbReference type="GO" id="GO:0007218">
    <property type="term" value="P:neuropeptide signaling pathway"/>
    <property type="evidence" value="ECO:0007669"/>
    <property type="project" value="TreeGrafter"/>
</dbReference>
<feature type="transmembrane region" description="Helical" evidence="9">
    <location>
        <begin position="203"/>
        <end position="221"/>
    </location>
</feature>
<dbReference type="GO" id="GO:0043005">
    <property type="term" value="C:neuron projection"/>
    <property type="evidence" value="ECO:0007669"/>
    <property type="project" value="TreeGrafter"/>
</dbReference>
<feature type="domain" description="G-protein coupled receptors family 1 profile" evidence="10">
    <location>
        <begin position="5"/>
        <end position="286"/>
    </location>
</feature>
<dbReference type="OMA" id="HTERADQ"/>
<keyword evidence="3 9" id="KW-0812">Transmembrane</keyword>
<dbReference type="GO" id="GO:0004930">
    <property type="term" value="F:G protein-coupled receptor activity"/>
    <property type="evidence" value="ECO:0007669"/>
    <property type="project" value="UniProtKB-KW"/>
</dbReference>
<dbReference type="EnsemblMetazoa" id="CapteT121391">
    <property type="protein sequence ID" value="CapteP121391"/>
    <property type="gene ID" value="CapteG121391"/>
</dbReference>
<evidence type="ECO:0000256" key="3">
    <source>
        <dbReference type="ARBA" id="ARBA00022692"/>
    </source>
</evidence>
<keyword evidence="4 9" id="KW-1133">Transmembrane helix</keyword>
<reference evidence="11 13" key="2">
    <citation type="journal article" date="2013" name="Nature">
        <title>Insights into bilaterian evolution from three spiralian genomes.</title>
        <authorList>
            <person name="Simakov O."/>
            <person name="Marletaz F."/>
            <person name="Cho S.J."/>
            <person name="Edsinger-Gonzales E."/>
            <person name="Havlak P."/>
            <person name="Hellsten U."/>
            <person name="Kuo D.H."/>
            <person name="Larsson T."/>
            <person name="Lv J."/>
            <person name="Arendt D."/>
            <person name="Savage R."/>
            <person name="Osoegawa K."/>
            <person name="de Jong P."/>
            <person name="Grimwood J."/>
            <person name="Chapman J.A."/>
            <person name="Shapiro H."/>
            <person name="Aerts A."/>
            <person name="Otillar R.P."/>
            <person name="Terry A.Y."/>
            <person name="Boore J.L."/>
            <person name="Grigoriev I.V."/>
            <person name="Lindberg D.R."/>
            <person name="Seaver E.C."/>
            <person name="Weisblat D.A."/>
            <person name="Putnam N.H."/>
            <person name="Rokhsar D.S."/>
        </authorList>
    </citation>
    <scope>NUCLEOTIDE SEQUENCE</scope>
    <source>
        <strain evidence="11 13">I ESC-2004</strain>
    </source>
</reference>
<proteinExistence type="predicted"/>
<dbReference type="GO" id="GO:0005886">
    <property type="term" value="C:plasma membrane"/>
    <property type="evidence" value="ECO:0007669"/>
    <property type="project" value="UniProtKB-SubCell"/>
</dbReference>
<evidence type="ECO:0000256" key="7">
    <source>
        <dbReference type="ARBA" id="ARBA00023170"/>
    </source>
</evidence>
<evidence type="ECO:0000313" key="12">
    <source>
        <dbReference type="EnsemblMetazoa" id="CapteP121391"/>
    </source>
</evidence>
<dbReference type="EMBL" id="AMQN01007248">
    <property type="status" value="NOT_ANNOTATED_CDS"/>
    <property type="molecule type" value="Genomic_DNA"/>
</dbReference>
<evidence type="ECO:0000256" key="8">
    <source>
        <dbReference type="ARBA" id="ARBA00023224"/>
    </source>
</evidence>
<evidence type="ECO:0000313" key="11">
    <source>
        <dbReference type="EMBL" id="ELU06984.1"/>
    </source>
</evidence>
<name>R7UKB8_CAPTE</name>
<dbReference type="InterPro" id="IPR000276">
    <property type="entry name" value="GPCR_Rhodpsn"/>
</dbReference>
<dbReference type="PANTHER" id="PTHR24229">
    <property type="entry name" value="NEUROPEPTIDES RECEPTOR"/>
    <property type="match status" value="1"/>
</dbReference>
<dbReference type="SUPFAM" id="SSF81321">
    <property type="entry name" value="Family A G protein-coupled receptor-like"/>
    <property type="match status" value="1"/>
</dbReference>
<dbReference type="PRINTS" id="PR00237">
    <property type="entry name" value="GPCRRHODOPSN"/>
</dbReference>
<organism evidence="11">
    <name type="scientific">Capitella teleta</name>
    <name type="common">Polychaete worm</name>
    <dbReference type="NCBI Taxonomy" id="283909"/>
    <lineage>
        <taxon>Eukaryota</taxon>
        <taxon>Metazoa</taxon>
        <taxon>Spiralia</taxon>
        <taxon>Lophotrochozoa</taxon>
        <taxon>Annelida</taxon>
        <taxon>Polychaeta</taxon>
        <taxon>Sedentaria</taxon>
        <taxon>Scolecida</taxon>
        <taxon>Capitellidae</taxon>
        <taxon>Capitella</taxon>
    </lineage>
</organism>
<feature type="transmembrane region" description="Helical" evidence="9">
    <location>
        <begin position="150"/>
        <end position="182"/>
    </location>
</feature>
<gene>
    <name evidence="11" type="ORF">CAPTEDRAFT_121391</name>
</gene>
<dbReference type="OrthoDB" id="5981855at2759"/>
<evidence type="ECO:0000259" key="10">
    <source>
        <dbReference type="PROSITE" id="PS50262"/>
    </source>
</evidence>
<evidence type="ECO:0000256" key="9">
    <source>
        <dbReference type="SAM" id="Phobius"/>
    </source>
</evidence>
<evidence type="ECO:0000256" key="6">
    <source>
        <dbReference type="ARBA" id="ARBA00023136"/>
    </source>
</evidence>